<feature type="transmembrane region" description="Helical" evidence="1">
    <location>
        <begin position="123"/>
        <end position="144"/>
    </location>
</feature>
<evidence type="ECO:0000256" key="1">
    <source>
        <dbReference type="SAM" id="Phobius"/>
    </source>
</evidence>
<evidence type="ECO:0008006" key="4">
    <source>
        <dbReference type="Google" id="ProtNLM"/>
    </source>
</evidence>
<evidence type="ECO:0000313" key="2">
    <source>
        <dbReference type="EMBL" id="EEP29146.1"/>
    </source>
</evidence>
<proteinExistence type="predicted"/>
<dbReference type="AlphaFoldDB" id="C4G949"/>
<sequence length="202" mass="22153">MAIVWEGNKKEFGTSHQSPPVQQNAVKIRDAEGFIGKSLPFGIAPMMICMLAVFLKAFTSKEAPISPIYLVPAFLIGFMIALPIHEFAHAVCYPKEATVWVGLCVRKMQAWAISYHPLTKRRFICMSLAPALLGIIPLIGFIFIPITMKPLLTICMVSAFMGLISPAPDYMDVINVMRKVPKGAVICDSQDGLYAYLSSLGG</sequence>
<dbReference type="Pfam" id="PF11667">
    <property type="entry name" value="DUF3267"/>
    <property type="match status" value="1"/>
</dbReference>
<feature type="transmembrane region" description="Helical" evidence="1">
    <location>
        <begin position="39"/>
        <end position="59"/>
    </location>
</feature>
<feature type="transmembrane region" description="Helical" evidence="1">
    <location>
        <begin position="65"/>
        <end position="85"/>
    </location>
</feature>
<evidence type="ECO:0000313" key="3">
    <source>
        <dbReference type="Proteomes" id="UP000003494"/>
    </source>
</evidence>
<keyword evidence="1" id="KW-1133">Transmembrane helix</keyword>
<keyword evidence="3" id="KW-1185">Reference proteome</keyword>
<dbReference type="EMBL" id="ACIP02000001">
    <property type="protein sequence ID" value="EEP29146.1"/>
    <property type="molecule type" value="Genomic_DNA"/>
</dbReference>
<reference evidence="2" key="1">
    <citation type="submission" date="2009-04" db="EMBL/GenBank/DDBJ databases">
        <authorList>
            <person name="Weinstock G."/>
            <person name="Sodergren E."/>
            <person name="Clifton S."/>
            <person name="Fulton L."/>
            <person name="Fulton B."/>
            <person name="Courtney L."/>
            <person name="Fronick C."/>
            <person name="Harrison M."/>
            <person name="Strong C."/>
            <person name="Farmer C."/>
            <person name="Delahaunty K."/>
            <person name="Markovic C."/>
            <person name="Hall O."/>
            <person name="Minx P."/>
            <person name="Tomlinson C."/>
            <person name="Mitreva M."/>
            <person name="Nelson J."/>
            <person name="Hou S."/>
            <person name="Wollam A."/>
            <person name="Pepin K.H."/>
            <person name="Johnson M."/>
            <person name="Bhonagiri V."/>
            <person name="Nash W.E."/>
            <person name="Warren W."/>
            <person name="Chinwalla A."/>
            <person name="Mardis E.R."/>
            <person name="Wilson R.K."/>
        </authorList>
    </citation>
    <scope>NUCLEOTIDE SEQUENCE [LARGE SCALE GENOMIC DNA]</scope>
    <source>
        <strain evidence="2">DSM 14600</strain>
    </source>
</reference>
<dbReference type="eggNOG" id="ENOG5032T6E">
    <property type="taxonomic scope" value="Bacteria"/>
</dbReference>
<name>C4G949_9FIRM</name>
<dbReference type="STRING" id="626523.GCWU000342_00499"/>
<keyword evidence="1" id="KW-0472">Membrane</keyword>
<organism evidence="2 3">
    <name type="scientific">Shuttleworthella satelles DSM 14600</name>
    <dbReference type="NCBI Taxonomy" id="626523"/>
    <lineage>
        <taxon>Bacteria</taxon>
        <taxon>Bacillati</taxon>
        <taxon>Bacillota</taxon>
        <taxon>Clostridia</taxon>
        <taxon>Lachnospirales</taxon>
        <taxon>Lachnospiraceae</taxon>
        <taxon>Shuttleworthella</taxon>
    </lineage>
</organism>
<accession>C4G949</accession>
<protein>
    <recommendedName>
        <fullName evidence="4">DUF3267 domain-containing protein</fullName>
    </recommendedName>
</protein>
<keyword evidence="1" id="KW-0812">Transmembrane</keyword>
<dbReference type="HOGENOM" id="CLU_112802_0_0_9"/>
<dbReference type="InterPro" id="IPR021683">
    <property type="entry name" value="DUF3267"/>
</dbReference>
<comment type="caution">
    <text evidence="2">The sequence shown here is derived from an EMBL/GenBank/DDBJ whole genome shotgun (WGS) entry which is preliminary data.</text>
</comment>
<dbReference type="RefSeq" id="WP_006905534.1">
    <property type="nucleotide sequence ID" value="NZ_GG665866.1"/>
</dbReference>
<dbReference type="Proteomes" id="UP000003494">
    <property type="component" value="Unassembled WGS sequence"/>
</dbReference>
<gene>
    <name evidence="2" type="ORF">GCWU000342_00499</name>
</gene>